<evidence type="ECO:0000313" key="1">
    <source>
        <dbReference type="EMBL" id="KAJ9122571.1"/>
    </source>
</evidence>
<gene>
    <name evidence="1" type="ORF">QFC22_002000</name>
</gene>
<accession>A0ACC2XG08</accession>
<name>A0ACC2XG08_9TREE</name>
<dbReference type="Proteomes" id="UP001243375">
    <property type="component" value="Unassembled WGS sequence"/>
</dbReference>
<organism evidence="1 2">
    <name type="scientific">Naganishia vaughanmartiniae</name>
    <dbReference type="NCBI Taxonomy" id="1424756"/>
    <lineage>
        <taxon>Eukaryota</taxon>
        <taxon>Fungi</taxon>
        <taxon>Dikarya</taxon>
        <taxon>Basidiomycota</taxon>
        <taxon>Agaricomycotina</taxon>
        <taxon>Tremellomycetes</taxon>
        <taxon>Filobasidiales</taxon>
        <taxon>Filobasidiaceae</taxon>
        <taxon>Naganishia</taxon>
    </lineage>
</organism>
<protein>
    <submittedName>
        <fullName evidence="1">Uncharacterized protein</fullName>
    </submittedName>
</protein>
<proteinExistence type="predicted"/>
<reference evidence="1" key="1">
    <citation type="submission" date="2023-04" db="EMBL/GenBank/DDBJ databases">
        <title>Draft Genome sequencing of Naganishia species isolated from polar environments using Oxford Nanopore Technology.</title>
        <authorList>
            <person name="Leo P."/>
            <person name="Venkateswaran K."/>
        </authorList>
    </citation>
    <scope>NUCLEOTIDE SEQUENCE</scope>
    <source>
        <strain evidence="1">MNA-CCFEE 5425</strain>
    </source>
</reference>
<sequence>MHTTSIHTSSHDEHSASSYSHEHTHGHGQYRRHDYPYQNAGSVAPSPTECDFPLHAEHAPAHAQGQVQVQGRRTGQAGEGYHLDNSAGGGGGGLEYVFDDPRRPYYCQQLAPSPVRPSSWHYSTISGAGDIGDRAGSIAGTGSISGSHSGSNAAADGRKSMQAQSQQRTNNLAPGSSGISTSSGFSKTASFGSSSLASNTSFLYQDADYALPFSHAHVQHGSAQHYSKAQSFGSFASSTGGGGGAEAAHSDASDASKYPWSSYPPYGAGVHGGRPSTNTAGPDRYVRTVLTYASYQPAGSRRGNRATAGSGGSIGSVQPDRPLSFKSMAKGPEGSNRVVLAANDGTPPFLSPVHLSAFVGVYNPPICLPELLTGPLFPPLTSASDRRNHLCYDSKQQHHKQHHKQTHLVITTSTRRKNIIFLVIDKKRDIVR</sequence>
<comment type="caution">
    <text evidence="1">The sequence shown here is derived from an EMBL/GenBank/DDBJ whole genome shotgun (WGS) entry which is preliminary data.</text>
</comment>
<keyword evidence="2" id="KW-1185">Reference proteome</keyword>
<dbReference type="EMBL" id="JASBWU010000004">
    <property type="protein sequence ID" value="KAJ9122571.1"/>
    <property type="molecule type" value="Genomic_DNA"/>
</dbReference>
<evidence type="ECO:0000313" key="2">
    <source>
        <dbReference type="Proteomes" id="UP001243375"/>
    </source>
</evidence>